<dbReference type="OrthoDB" id="346600at2759"/>
<name>U6L8H5_9EIME</name>
<evidence type="ECO:0008006" key="5">
    <source>
        <dbReference type="Google" id="ProtNLM"/>
    </source>
</evidence>
<keyword evidence="2" id="KW-0472">Membrane</keyword>
<keyword evidence="4" id="KW-1185">Reference proteome</keyword>
<proteinExistence type="predicted"/>
<feature type="region of interest" description="Disordered" evidence="1">
    <location>
        <begin position="259"/>
        <end position="299"/>
    </location>
</feature>
<dbReference type="EMBL" id="HG710471">
    <property type="protein sequence ID" value="CDJ46737.1"/>
    <property type="molecule type" value="Genomic_DNA"/>
</dbReference>
<keyword evidence="2" id="KW-0812">Transmembrane</keyword>
<accession>U6L8H5</accession>
<reference evidence="3" key="1">
    <citation type="submission" date="2013-10" db="EMBL/GenBank/DDBJ databases">
        <title>Genomic analysis of the causative agents of coccidiosis in chickens.</title>
        <authorList>
            <person name="Reid A.J."/>
            <person name="Blake D."/>
            <person name="Billington K."/>
            <person name="Browne H."/>
            <person name="Dunn M."/>
            <person name="Hung S."/>
            <person name="Kawahara F."/>
            <person name="Miranda-Saavedra D."/>
            <person name="Mourier T."/>
            <person name="Nagra H."/>
            <person name="Otto T.D."/>
            <person name="Rawlings N."/>
            <person name="Sanchez A."/>
            <person name="Sanders M."/>
            <person name="Subramaniam C."/>
            <person name="Tay Y."/>
            <person name="Dear P."/>
            <person name="Doerig C."/>
            <person name="Gruber A."/>
            <person name="Parkinson J."/>
            <person name="Shirley M."/>
            <person name="Wan K.L."/>
            <person name="Berriman M."/>
            <person name="Tomley F."/>
            <person name="Pain A."/>
        </authorList>
    </citation>
    <scope>NUCLEOTIDE SEQUENCE [LARGE SCALE GENOMIC DNA]</scope>
    <source>
        <strain evidence="3">Houghton</strain>
    </source>
</reference>
<dbReference type="VEuPathDB" id="ToxoDB:EBH_0031010"/>
<organism evidence="3 4">
    <name type="scientific">Eimeria brunetti</name>
    <dbReference type="NCBI Taxonomy" id="51314"/>
    <lineage>
        <taxon>Eukaryota</taxon>
        <taxon>Sar</taxon>
        <taxon>Alveolata</taxon>
        <taxon>Apicomplexa</taxon>
        <taxon>Conoidasida</taxon>
        <taxon>Coccidia</taxon>
        <taxon>Eucoccidiorida</taxon>
        <taxon>Eimeriorina</taxon>
        <taxon>Eimeriidae</taxon>
        <taxon>Eimeria</taxon>
    </lineage>
</organism>
<sequence>MVGVNLACHRKRARHNSTRFWLVVAYVVGVSVLFSLCGRARKVNEGATVRRLATDGEGHTPDSAQNPLYDEDEWIKLDADSLASLCVQMGEWMPPTPVQDIASASQAVPQVASSSDMQLQPNSVSLAQPWGAVRTMPAYPQAAQEDVFEVGGDKRTLQIFTDEAVAGPSWKTDTAAGDSSVGRAVAFQRSFVQTLPQTVQDTAGTSPAHLIPEGIMLLPTLFAHQPGFTTQGVWGQSSVQQHPVPQPVHDLQHQQNMLGAPQGASFGSPELPPQSVVDAPTPRAGSRPIASSAEAAGPKVDHPLAHQQGLASQGDLVERQQQTKLLLRQMILAKLGSQETSTDSYTETGRATAGAWPSQTGCDLNHPFVRVPRLDPNVRPDYVKLGPVNSCAKYEPMVIPLKVIRRLSLQTSIDLSEASEMLDAAQRLASRALFTMAPPVDDMKPSRAAESLGRRFLVFNAIHGVLQAVGEIPVLKELWNAMVVTVPTTYSFIPRSPVVGTYGFHYKLAKQLSSALELYKLGGAPTPMDIIELKRKLFCMKSSPRCFLETSWSLWRKDDEESAKDQ</sequence>
<evidence type="ECO:0000256" key="1">
    <source>
        <dbReference type="SAM" id="MobiDB-lite"/>
    </source>
</evidence>
<dbReference type="Proteomes" id="UP000030750">
    <property type="component" value="Unassembled WGS sequence"/>
</dbReference>
<gene>
    <name evidence="3" type="ORF">EBH_0031010</name>
</gene>
<reference evidence="3" key="2">
    <citation type="submission" date="2013-10" db="EMBL/GenBank/DDBJ databases">
        <authorList>
            <person name="Aslett M."/>
        </authorList>
    </citation>
    <scope>NUCLEOTIDE SEQUENCE [LARGE SCALE GENOMIC DNA]</scope>
    <source>
        <strain evidence="3">Houghton</strain>
    </source>
</reference>
<keyword evidence="2" id="KW-1133">Transmembrane helix</keyword>
<evidence type="ECO:0000313" key="3">
    <source>
        <dbReference type="EMBL" id="CDJ46737.1"/>
    </source>
</evidence>
<protein>
    <recommendedName>
        <fullName evidence="5">Transmembrane protein</fullName>
    </recommendedName>
</protein>
<feature type="transmembrane region" description="Helical" evidence="2">
    <location>
        <begin position="20"/>
        <end position="36"/>
    </location>
</feature>
<dbReference type="AlphaFoldDB" id="U6L8H5"/>
<evidence type="ECO:0000313" key="4">
    <source>
        <dbReference type="Proteomes" id="UP000030750"/>
    </source>
</evidence>
<evidence type="ECO:0000256" key="2">
    <source>
        <dbReference type="SAM" id="Phobius"/>
    </source>
</evidence>